<dbReference type="Pfam" id="PF11709">
    <property type="entry name" value="Mit_ribos_Mrp51"/>
    <property type="match status" value="1"/>
</dbReference>
<dbReference type="InterPro" id="IPR016712">
    <property type="entry name" value="Rbsml_bS1m-like"/>
</dbReference>
<evidence type="ECO:0000256" key="1">
    <source>
        <dbReference type="SAM" id="MobiDB-lite"/>
    </source>
</evidence>
<comment type="caution">
    <text evidence="2">The sequence shown here is derived from an EMBL/GenBank/DDBJ whole genome shotgun (WGS) entry which is preliminary data.</text>
</comment>
<reference evidence="2" key="1">
    <citation type="submission" date="2020-05" db="EMBL/GenBank/DDBJ databases">
        <title>Mycena genomes resolve the evolution of fungal bioluminescence.</title>
        <authorList>
            <person name="Tsai I.J."/>
        </authorList>
    </citation>
    <scope>NUCLEOTIDE SEQUENCE</scope>
    <source>
        <strain evidence="2">171206Taipei</strain>
    </source>
</reference>
<name>A0A8H6SBD7_9AGAR</name>
<keyword evidence="3" id="KW-1185">Reference proteome</keyword>
<proteinExistence type="predicted"/>
<dbReference type="OrthoDB" id="2735536at2759"/>
<dbReference type="Proteomes" id="UP000636479">
    <property type="component" value="Unassembled WGS sequence"/>
</dbReference>
<protein>
    <submittedName>
        <fullName evidence="2">Uncharacterized protein</fullName>
    </submittedName>
</protein>
<feature type="region of interest" description="Disordered" evidence="1">
    <location>
        <begin position="144"/>
        <end position="166"/>
    </location>
</feature>
<sequence length="520" mass="57807">MVRALAAASTSALSTASSAASTSHPSSPFVHLLRNSRFATFDPTIRQTYYSPKQFVTRGYWGLKRPIAARKKTSSFITIQTWEARQHYVAWDNAEDQVRFIRRMDELGVKPGANSESSWMSSIGSAARQEWLIDSEFSPRNWEPVEETAPGEHEPTTDPIEIDTLGKRGEGQYGARATREPPFRESTTVIPNVHAMSPAEFKHYIARLRKLRPAFKEYMKQKGEEERESFDRMVEENPNKTFQYVPKIEGKSLLELGAQAQVSDHHRLFLAQHTASEYRSTEGKIQPVPHRHAALTYSHPSKLDTLLRSQPKPGFVIEDLDNGRFDEEVQAPDDENPIYLASFAGVAAILPSEHAKGRTPLMDMEHGAHADDWPNAVTLLRPATHDGLMLEDVPRVVGRGREPDEGLDGVNINLIVSADAGAREPSRLNPYPPGSREYSGMLDVTQAVEDGKRAAHAAARGPVDKRSEYEKLRSTTNSQLQTAGTTATLPKVLYKTQPAANTAALNKLDALLKKGVPKIE</sequence>
<dbReference type="PANTHER" id="PTHR28058">
    <property type="entry name" value="37S RIBOSOMAL PROTEIN MRP51, MITOCHONDRIAL"/>
    <property type="match status" value="1"/>
</dbReference>
<dbReference type="GeneID" id="59350116"/>
<evidence type="ECO:0000313" key="2">
    <source>
        <dbReference type="EMBL" id="KAF7295631.1"/>
    </source>
</evidence>
<dbReference type="RefSeq" id="XP_037216994.1">
    <property type="nucleotide sequence ID" value="XM_037367600.1"/>
</dbReference>
<organism evidence="2 3">
    <name type="scientific">Mycena indigotica</name>
    <dbReference type="NCBI Taxonomy" id="2126181"/>
    <lineage>
        <taxon>Eukaryota</taxon>
        <taxon>Fungi</taxon>
        <taxon>Dikarya</taxon>
        <taxon>Basidiomycota</taxon>
        <taxon>Agaricomycotina</taxon>
        <taxon>Agaricomycetes</taxon>
        <taxon>Agaricomycetidae</taxon>
        <taxon>Agaricales</taxon>
        <taxon>Marasmiineae</taxon>
        <taxon>Mycenaceae</taxon>
        <taxon>Mycena</taxon>
    </lineage>
</organism>
<accession>A0A8H6SBD7</accession>
<dbReference type="AlphaFoldDB" id="A0A8H6SBD7"/>
<dbReference type="EMBL" id="JACAZF010000009">
    <property type="protein sequence ID" value="KAF7295631.1"/>
    <property type="molecule type" value="Genomic_DNA"/>
</dbReference>
<dbReference type="PANTHER" id="PTHR28058:SF1">
    <property type="entry name" value="SMALL RIBOSOMAL SUBUNIT PROTEIN BS1M"/>
    <property type="match status" value="1"/>
</dbReference>
<gene>
    <name evidence="2" type="ORF">MIND_01103300</name>
</gene>
<evidence type="ECO:0000313" key="3">
    <source>
        <dbReference type="Proteomes" id="UP000636479"/>
    </source>
</evidence>